<dbReference type="GO" id="GO:0016757">
    <property type="term" value="F:glycosyltransferase activity"/>
    <property type="evidence" value="ECO:0007669"/>
    <property type="project" value="UniProtKB-KW"/>
</dbReference>
<dbReference type="PANTHER" id="PTHR11062">
    <property type="entry name" value="EXOSTOSIN HEPARAN SULFATE GLYCOSYLTRANSFERASE -RELATED"/>
    <property type="match status" value="1"/>
</dbReference>
<accession>A0A3S3PFD5</accession>
<dbReference type="EMBL" id="QPKB01000007">
    <property type="protein sequence ID" value="RWR89467.1"/>
    <property type="molecule type" value="Genomic_DNA"/>
</dbReference>
<dbReference type="AlphaFoldDB" id="A0A3S3PFD5"/>
<feature type="transmembrane region" description="Helical" evidence="6">
    <location>
        <begin position="36"/>
        <end position="57"/>
    </location>
</feature>
<keyword evidence="3" id="KW-0328">Glycosyltransferase</keyword>
<dbReference type="OrthoDB" id="1924787at2759"/>
<evidence type="ECO:0000256" key="5">
    <source>
        <dbReference type="ARBA" id="ARBA00023034"/>
    </source>
</evidence>
<keyword evidence="8" id="KW-0808">Transferase</keyword>
<comment type="similarity">
    <text evidence="2">Belongs to the glycosyltransferase 47 family.</text>
</comment>
<proteinExistence type="inferred from homology"/>
<dbReference type="PANTHER" id="PTHR11062:SF117">
    <property type="entry name" value="XYLOGLUCAN-SPECIFIC GALACTURONOSYLTRANSFERASE 1"/>
    <property type="match status" value="1"/>
</dbReference>
<evidence type="ECO:0000256" key="1">
    <source>
        <dbReference type="ARBA" id="ARBA00004323"/>
    </source>
</evidence>
<keyword evidence="4" id="KW-0735">Signal-anchor</keyword>
<feature type="domain" description="Exostosin GT47" evidence="7">
    <location>
        <begin position="155"/>
        <end position="477"/>
    </location>
</feature>
<organism evidence="8 9">
    <name type="scientific">Cinnamomum micranthum f. kanehirae</name>
    <dbReference type="NCBI Taxonomy" id="337451"/>
    <lineage>
        <taxon>Eukaryota</taxon>
        <taxon>Viridiplantae</taxon>
        <taxon>Streptophyta</taxon>
        <taxon>Embryophyta</taxon>
        <taxon>Tracheophyta</taxon>
        <taxon>Spermatophyta</taxon>
        <taxon>Magnoliopsida</taxon>
        <taxon>Magnoliidae</taxon>
        <taxon>Laurales</taxon>
        <taxon>Lauraceae</taxon>
        <taxon>Cinnamomum</taxon>
    </lineage>
</organism>
<evidence type="ECO:0000256" key="4">
    <source>
        <dbReference type="ARBA" id="ARBA00022968"/>
    </source>
</evidence>
<evidence type="ECO:0000256" key="2">
    <source>
        <dbReference type="ARBA" id="ARBA00010271"/>
    </source>
</evidence>
<sequence>MAISLVRKRAVAANRIPKETGLIHLLLRRTLPIPPAILLLMLLLVWCSSTLLSVSFFHVCISSRKLNLYCVSAGTRPHFEDFTSRSYYNTTSTTNINITTTTPTNNNNYNISSDKDILKAEVAYAVKIVEEQMQALRSHSTTPERRRKLLNQTTCKGREIFVYELPPKFNKELIDQCNGLLPWMHLCDYFTNDALGEPISKLGKGWYRTHQYSLEPIFHSRVLRHPCRVFNADQAKLFYVPFFGGLDVLRWHFKNVSDQVKDSLGVDMVKWLEGQPSWARNSGKDHVFVLGKISWDFRRKNKDSWGTGFLELDQMQNPTKLLIERQPWHVNDVGIPHPTHFHPHSDDDIAAWQSKIMQFERKNLVSFAGAARPEVAENIRSVLIKQCMSGDGHCRFLDCRVGECSKPETVIELFMESEFCLQPPGDSPTRKSLFDSLVSGCIPVLFDPFTAYYQYPWHLPEDHGRYSVFIEKEEVRGMKVDVVEKLKKVSLKEREEMRKYIVYELMPGLVYGDSTSELQEFEDAFSISINNLIDRASKLGL</sequence>
<keyword evidence="6" id="KW-0472">Membrane</keyword>
<dbReference type="STRING" id="337451.A0A3S3PFD5"/>
<comment type="subcellular location">
    <subcellularLocation>
        <location evidence="1">Golgi apparatus membrane</location>
        <topology evidence="1">Single-pass type II membrane protein</topology>
    </subcellularLocation>
</comment>
<keyword evidence="9" id="KW-1185">Reference proteome</keyword>
<keyword evidence="5" id="KW-0333">Golgi apparatus</keyword>
<gene>
    <name evidence="8" type="ORF">CKAN_01852400</name>
</gene>
<evidence type="ECO:0000256" key="3">
    <source>
        <dbReference type="ARBA" id="ARBA00022676"/>
    </source>
</evidence>
<evidence type="ECO:0000313" key="8">
    <source>
        <dbReference type="EMBL" id="RWR89467.1"/>
    </source>
</evidence>
<name>A0A3S3PFD5_9MAGN</name>
<reference evidence="8 9" key="1">
    <citation type="journal article" date="2019" name="Nat. Plants">
        <title>Stout camphor tree genome fills gaps in understanding of flowering plant genome evolution.</title>
        <authorList>
            <person name="Chaw S.M."/>
            <person name="Liu Y.C."/>
            <person name="Wu Y.W."/>
            <person name="Wang H.Y."/>
            <person name="Lin C.I."/>
            <person name="Wu C.S."/>
            <person name="Ke H.M."/>
            <person name="Chang L.Y."/>
            <person name="Hsu C.Y."/>
            <person name="Yang H.T."/>
            <person name="Sudianto E."/>
            <person name="Hsu M.H."/>
            <person name="Wu K.P."/>
            <person name="Wang L.N."/>
            <person name="Leebens-Mack J.H."/>
            <person name="Tsai I.J."/>
        </authorList>
    </citation>
    <scope>NUCLEOTIDE SEQUENCE [LARGE SCALE GENOMIC DNA]</scope>
    <source>
        <strain evidence="9">cv. Chaw 1501</strain>
        <tissue evidence="8">Young leaves</tissue>
    </source>
</reference>
<evidence type="ECO:0000259" key="7">
    <source>
        <dbReference type="Pfam" id="PF03016"/>
    </source>
</evidence>
<keyword evidence="6" id="KW-1133">Transmembrane helix</keyword>
<dbReference type="Proteomes" id="UP000283530">
    <property type="component" value="Unassembled WGS sequence"/>
</dbReference>
<dbReference type="Pfam" id="PF03016">
    <property type="entry name" value="Exostosin_GT47"/>
    <property type="match status" value="1"/>
</dbReference>
<protein>
    <submittedName>
        <fullName evidence="8">Xyloglucan-specific galacturonosyltransferase 1</fullName>
    </submittedName>
</protein>
<dbReference type="InterPro" id="IPR004263">
    <property type="entry name" value="Exostosin"/>
</dbReference>
<dbReference type="GO" id="GO:0000139">
    <property type="term" value="C:Golgi membrane"/>
    <property type="evidence" value="ECO:0007669"/>
    <property type="project" value="UniProtKB-SubCell"/>
</dbReference>
<evidence type="ECO:0000313" key="9">
    <source>
        <dbReference type="Proteomes" id="UP000283530"/>
    </source>
</evidence>
<evidence type="ECO:0000256" key="6">
    <source>
        <dbReference type="SAM" id="Phobius"/>
    </source>
</evidence>
<dbReference type="InterPro" id="IPR040911">
    <property type="entry name" value="Exostosin_GT47"/>
</dbReference>
<keyword evidence="6" id="KW-0812">Transmembrane</keyword>
<comment type="caution">
    <text evidence="8">The sequence shown here is derived from an EMBL/GenBank/DDBJ whole genome shotgun (WGS) entry which is preliminary data.</text>
</comment>